<name>A0A8S1RN13_9CILI</name>
<sequence>MDSIVALSANFQPIISFINVLFLNTKYSNNCSTVTFYSECNYLGQSFQIIQGYSLKPTLKIPFQIKSIQICPNIIVKLKGAKYYGGTTSLFTTWQSCLDRYNFPKYIQP</sequence>
<dbReference type="EMBL" id="CAJJDN010000194">
    <property type="protein sequence ID" value="CAD8128702.1"/>
    <property type="molecule type" value="Genomic_DNA"/>
</dbReference>
<dbReference type="OrthoDB" id="319282at2759"/>
<comment type="caution">
    <text evidence="1">The sequence shown here is derived from an EMBL/GenBank/DDBJ whole genome shotgun (WGS) entry which is preliminary data.</text>
</comment>
<accession>A0A8S1RN13</accession>
<evidence type="ECO:0000313" key="1">
    <source>
        <dbReference type="EMBL" id="CAD8128702.1"/>
    </source>
</evidence>
<gene>
    <name evidence="1" type="ORF">PSON_ATCC_30995.1.T1940013</name>
</gene>
<dbReference type="Proteomes" id="UP000692954">
    <property type="component" value="Unassembled WGS sequence"/>
</dbReference>
<keyword evidence="2" id="KW-1185">Reference proteome</keyword>
<proteinExistence type="predicted"/>
<reference evidence="1" key="1">
    <citation type="submission" date="2021-01" db="EMBL/GenBank/DDBJ databases">
        <authorList>
            <consortium name="Genoscope - CEA"/>
            <person name="William W."/>
        </authorList>
    </citation>
    <scope>NUCLEOTIDE SEQUENCE</scope>
</reference>
<evidence type="ECO:0000313" key="2">
    <source>
        <dbReference type="Proteomes" id="UP000692954"/>
    </source>
</evidence>
<organism evidence="1 2">
    <name type="scientific">Paramecium sonneborni</name>
    <dbReference type="NCBI Taxonomy" id="65129"/>
    <lineage>
        <taxon>Eukaryota</taxon>
        <taxon>Sar</taxon>
        <taxon>Alveolata</taxon>
        <taxon>Ciliophora</taxon>
        <taxon>Intramacronucleata</taxon>
        <taxon>Oligohymenophorea</taxon>
        <taxon>Peniculida</taxon>
        <taxon>Parameciidae</taxon>
        <taxon>Paramecium</taxon>
    </lineage>
</organism>
<dbReference type="AlphaFoldDB" id="A0A8S1RN13"/>
<protein>
    <submittedName>
        <fullName evidence="1">Uncharacterized protein</fullName>
    </submittedName>
</protein>